<dbReference type="SUPFAM" id="SSF52540">
    <property type="entry name" value="P-loop containing nucleoside triphosphate hydrolases"/>
    <property type="match status" value="1"/>
</dbReference>
<evidence type="ECO:0000313" key="7">
    <source>
        <dbReference type="EMBL" id="SOY53491.1"/>
    </source>
</evidence>
<dbReference type="Proteomes" id="UP000256780">
    <property type="component" value="Chromosome CBM2587_a"/>
</dbReference>
<dbReference type="InterPro" id="IPR027417">
    <property type="entry name" value="P-loop_NTPase"/>
</dbReference>
<keyword evidence="5" id="KW-0067">ATP-binding</keyword>
<name>A0A375BU97_9BURK</name>
<proteinExistence type="predicted"/>
<reference evidence="7" key="1">
    <citation type="submission" date="2018-01" db="EMBL/GenBank/DDBJ databases">
        <authorList>
            <person name="Clerissi C."/>
        </authorList>
    </citation>
    <scope>NUCLEOTIDE SEQUENCE</scope>
    <source>
        <strain evidence="7">Cupriavidus sp. LMG 19464</strain>
    </source>
</reference>
<dbReference type="PANTHER" id="PTHR42781">
    <property type="entry name" value="SPERMIDINE/PUTRESCINE IMPORT ATP-BINDING PROTEIN POTA"/>
    <property type="match status" value="1"/>
</dbReference>
<dbReference type="EMBL" id="OFSQ01000023">
    <property type="protein sequence ID" value="SOY53491.1"/>
    <property type="molecule type" value="Genomic_DNA"/>
</dbReference>
<dbReference type="GO" id="GO:0016887">
    <property type="term" value="F:ATP hydrolysis activity"/>
    <property type="evidence" value="ECO:0007669"/>
    <property type="project" value="InterPro"/>
</dbReference>
<keyword evidence="3" id="KW-0472">Membrane</keyword>
<dbReference type="PROSITE" id="PS00211">
    <property type="entry name" value="ABC_TRANSPORTER_1"/>
    <property type="match status" value="1"/>
</dbReference>
<dbReference type="AlphaFoldDB" id="A0A375BU97"/>
<dbReference type="InterPro" id="IPR050093">
    <property type="entry name" value="ABC_SmlMolc_Importer"/>
</dbReference>
<feature type="domain" description="ABC transporter" evidence="6">
    <location>
        <begin position="13"/>
        <end position="258"/>
    </location>
</feature>
<keyword evidence="4" id="KW-0547">Nucleotide-binding</keyword>
<keyword evidence="1" id="KW-0813">Transport</keyword>
<comment type="caution">
    <text evidence="7">The sequence shown here is derived from an EMBL/GenBank/DDBJ whole genome shotgun (WGS) entry which is preliminary data.</text>
</comment>
<evidence type="ECO:0000259" key="6">
    <source>
        <dbReference type="PROSITE" id="PS50893"/>
    </source>
</evidence>
<evidence type="ECO:0000256" key="1">
    <source>
        <dbReference type="ARBA" id="ARBA00022448"/>
    </source>
</evidence>
<dbReference type="Pfam" id="PF00005">
    <property type="entry name" value="ABC_tran"/>
    <property type="match status" value="1"/>
</dbReference>
<organism evidence="7">
    <name type="scientific">Cupriavidus taiwanensis</name>
    <dbReference type="NCBI Taxonomy" id="164546"/>
    <lineage>
        <taxon>Bacteria</taxon>
        <taxon>Pseudomonadati</taxon>
        <taxon>Pseudomonadota</taxon>
        <taxon>Betaproteobacteria</taxon>
        <taxon>Burkholderiales</taxon>
        <taxon>Burkholderiaceae</taxon>
        <taxon>Cupriavidus</taxon>
    </lineage>
</organism>
<keyword evidence="2" id="KW-1003">Cell membrane</keyword>
<dbReference type="InterPro" id="IPR017871">
    <property type="entry name" value="ABC_transporter-like_CS"/>
</dbReference>
<sequence length="259" mass="28015">MNAGACARASANARATQIAMSMHVSIRKQMVSADRHFALDIDFDSASRRIALFGPSGAGKSLTLRAIAGLLAPDSGRIVLNGRTLFDAEAGIDVRPQERRVAYLFQEYALFPHLTVGQNIGFGLARGWRNPRRGALHPQAQRWIDAFGLADIVGNYPAEISGGQKQRVALARALVAQPDIVLLDEPFSALDPALRARMRAELRTLQASLDVPMLVISHDPADVEALGDHVLEIREGRIFGSGTSRQHPPVYAPVSARVA</sequence>
<dbReference type="Gene3D" id="3.40.50.300">
    <property type="entry name" value="P-loop containing nucleotide triphosphate hydrolases"/>
    <property type="match status" value="1"/>
</dbReference>
<protein>
    <submittedName>
        <fullName evidence="7">Molybdate transport protein ABC transporter, ATP binding component</fullName>
    </submittedName>
</protein>
<evidence type="ECO:0000256" key="5">
    <source>
        <dbReference type="ARBA" id="ARBA00022840"/>
    </source>
</evidence>
<gene>
    <name evidence="7" type="primary">modC</name>
    <name evidence="7" type="ORF">CBM2587_A40099</name>
</gene>
<dbReference type="PROSITE" id="PS50893">
    <property type="entry name" value="ABC_TRANSPORTER_2"/>
    <property type="match status" value="1"/>
</dbReference>
<evidence type="ECO:0000256" key="4">
    <source>
        <dbReference type="ARBA" id="ARBA00022741"/>
    </source>
</evidence>
<evidence type="ECO:0000256" key="2">
    <source>
        <dbReference type="ARBA" id="ARBA00022475"/>
    </source>
</evidence>
<keyword evidence="3" id="KW-0997">Cell inner membrane</keyword>
<dbReference type="SMART" id="SM00382">
    <property type="entry name" value="AAA"/>
    <property type="match status" value="1"/>
</dbReference>
<dbReference type="PANTHER" id="PTHR42781:SF4">
    <property type="entry name" value="SPERMIDINE_PUTRESCINE IMPORT ATP-BINDING PROTEIN POTA"/>
    <property type="match status" value="1"/>
</dbReference>
<accession>A0A375BU97</accession>
<dbReference type="InterPro" id="IPR003593">
    <property type="entry name" value="AAA+_ATPase"/>
</dbReference>
<dbReference type="GO" id="GO:0005524">
    <property type="term" value="F:ATP binding"/>
    <property type="evidence" value="ECO:0007669"/>
    <property type="project" value="UniProtKB-KW"/>
</dbReference>
<evidence type="ECO:0000256" key="3">
    <source>
        <dbReference type="ARBA" id="ARBA00022519"/>
    </source>
</evidence>
<dbReference type="InterPro" id="IPR003439">
    <property type="entry name" value="ABC_transporter-like_ATP-bd"/>
</dbReference>